<evidence type="ECO:0000313" key="4">
    <source>
        <dbReference type="Proteomes" id="UP000195897"/>
    </source>
</evidence>
<dbReference type="EMBL" id="NFKK01000020">
    <property type="protein sequence ID" value="OUP51553.1"/>
    <property type="molecule type" value="Genomic_DNA"/>
</dbReference>
<keyword evidence="1" id="KW-0812">Transmembrane</keyword>
<reference evidence="4" key="1">
    <citation type="submission" date="2017-04" db="EMBL/GenBank/DDBJ databases">
        <title>Function of individual gut microbiota members based on whole genome sequencing of pure cultures obtained from chicken caecum.</title>
        <authorList>
            <person name="Medvecky M."/>
            <person name="Cejkova D."/>
            <person name="Polansky O."/>
            <person name="Karasova D."/>
            <person name="Kubasova T."/>
            <person name="Cizek A."/>
            <person name="Rychlik I."/>
        </authorList>
    </citation>
    <scope>NUCLEOTIDE SEQUENCE [LARGE SCALE GENOMIC DNA]</scope>
    <source>
        <strain evidence="4">An180</strain>
    </source>
</reference>
<organism evidence="3 4">
    <name type="scientific">Butyricicoccus pullicaecorum</name>
    <dbReference type="NCBI Taxonomy" id="501571"/>
    <lineage>
        <taxon>Bacteria</taxon>
        <taxon>Bacillati</taxon>
        <taxon>Bacillota</taxon>
        <taxon>Clostridia</taxon>
        <taxon>Eubacteriales</taxon>
        <taxon>Butyricicoccaceae</taxon>
        <taxon>Butyricicoccus</taxon>
    </lineage>
</organism>
<dbReference type="InterPro" id="IPR026870">
    <property type="entry name" value="Zinc_ribbon_dom"/>
</dbReference>
<evidence type="ECO:0000256" key="1">
    <source>
        <dbReference type="SAM" id="Phobius"/>
    </source>
</evidence>
<name>A0A1Y4L434_9FIRM</name>
<dbReference type="Pfam" id="PF13240">
    <property type="entry name" value="Zn_Ribbon_1"/>
    <property type="match status" value="1"/>
</dbReference>
<dbReference type="AlphaFoldDB" id="A0A1Y4L434"/>
<evidence type="ECO:0000259" key="2">
    <source>
        <dbReference type="Pfam" id="PF13240"/>
    </source>
</evidence>
<evidence type="ECO:0000313" key="3">
    <source>
        <dbReference type="EMBL" id="OUP51553.1"/>
    </source>
</evidence>
<feature type="domain" description="Zinc-ribbon" evidence="2">
    <location>
        <begin position="3"/>
        <end position="25"/>
    </location>
</feature>
<comment type="caution">
    <text evidence="3">The sequence shown here is derived from an EMBL/GenBank/DDBJ whole genome shotgun (WGS) entry which is preliminary data.</text>
</comment>
<protein>
    <recommendedName>
        <fullName evidence="2">Zinc-ribbon domain-containing protein</fullName>
    </recommendedName>
</protein>
<accession>A0A1Y4L434</accession>
<keyword evidence="1" id="KW-0472">Membrane</keyword>
<dbReference type="Proteomes" id="UP000195897">
    <property type="component" value="Unassembled WGS sequence"/>
</dbReference>
<sequence>MAFCPHCGAQISEPSNHCPQCGQALRTDPPPQQKPQKRSKYWLIPAGIFAVLLVAGGIFAAKHFLTPTRQSYCAYISDQDLTLLNQSQRNGSEITLEEGIDQWTDANFDIDGKYFYFWNHYNYTDDLSTTADLYRVDLSKLRGQSDRAASNIEKIAPKAIIDETETLPDGRIVYSSYDNPTSPISSISLQMYTEGQTIDIAKNVDSLTYQDTINHYVRCENGLLFCRNGDLYCYDFAAQTPEKLASAIYELLYFSQDLSDIVLSKLNADGVTYTIHRGNPKDGFQQIITDASAVLDVNDSGAIYYTQTQSTEKTLYDYVIDQTFQSDSQVTAPSLSEYTYPSSNSTSWIDAQAYSEAYTAYEAVKQRNELRQELQGQVLTPSTTSLYVYAEGETTCICDNVSPYNTQVCPDGLVVYVKEPSVPKAELKLEEIEMASDVSTWLRAYYLNTPTTFQYCFSGATPRSLDMLEHREELSYVWKNENSIVFRSSNPDTYGDTLICYTIQDGQLVSPKTIDSNAFPYYYETTLDRLYYFSNYSAELIDPFESADLYCWNGETTTAIVHDISSYQRYEDDTLLYFEDPISEPNASDAFIWKNGEKQQLAEDCEQVLRVGDDEWLYIADHTLFYRKGQEERAIAYDVTQVWSAQEMPYTTAQFL</sequence>
<feature type="transmembrane region" description="Helical" evidence="1">
    <location>
        <begin position="41"/>
        <end position="61"/>
    </location>
</feature>
<proteinExistence type="predicted"/>
<gene>
    <name evidence="3" type="ORF">B5F17_12560</name>
</gene>
<keyword evidence="1" id="KW-1133">Transmembrane helix</keyword>
<dbReference type="RefSeq" id="WP_087374321.1">
    <property type="nucleotide sequence ID" value="NZ_NFKK01000020.1"/>
</dbReference>